<sequence>MRETQAMRGTQTTDGTHTTGGTETTGEAQTNGETQPPRRTSGRAAGPAEGAEPFGADGASSGLTRPHRLARLVAKVLGVSGGLVDPGGSERPVVTAALGHCADRLAAAWRRPDVRSAATLTASGEGEALFARFFALPIMLGGREAWLAGIDAPDRATPPELAALTELIAELSADRAGQMEAAALWLSHLERDNRQMARAERVTGIGTLTYDVRSGAIDISPSGLRVLGREAVGSLEEFLGVFDPFDRHRLYRLFAYGDARQAAFDVERPFLDDAGKVRHVHIHGEHVWGEDRWGGDGGRPATLFATLHDVTVERARTIEMRELAECDQLTGVKNRNVLETAAAAAVDAAAQSHTRVGLFIVDIDAFKEINDIHGHPAGDEVLRFVARGLTSLVRASDVVLRLSGNEFAVILHDAGSAESVMALVRRIHDILCCHVRVAGQTVALSLSIGVAVFPDDTSVPVDLYRAADYALTEAKSAASGTILRFDPAMRERRARHRMFIAEARQGLARGEFMPFFQPKLDLSSRRVVGFEALCRWRHPERGVLGPGDFLAALEDPDLAGTLSDVSLAGAFAAVAAFHRRGIPVGHIAVNLNCAQLERVDLLPQVQRLQREYGVERHEIVFEILENVLIREKRTTYENLTDLYARGFHLSLDDFGTGFASLSHIREPFIREVKIDRSFVASTTHNRHDREIVASIVGMAHKMGLKVVAEGIEDEATLKQLVEIGCTVGQGFIFAPALPLHEAQEFVSRQNRIAAMLVGSDTA</sequence>
<keyword evidence="5" id="KW-1185">Reference proteome</keyword>
<dbReference type="PROSITE" id="PS50887">
    <property type="entry name" value="GGDEF"/>
    <property type="match status" value="1"/>
</dbReference>
<evidence type="ECO:0000259" key="2">
    <source>
        <dbReference type="PROSITE" id="PS50883"/>
    </source>
</evidence>
<feature type="compositionally biased region" description="Low complexity" evidence="1">
    <location>
        <begin position="9"/>
        <end position="35"/>
    </location>
</feature>
<reference evidence="4" key="1">
    <citation type="submission" date="2020-12" db="EMBL/GenBank/DDBJ databases">
        <title>Bacterial taxonomy.</title>
        <authorList>
            <person name="Pan X."/>
        </authorList>
    </citation>
    <scope>NUCLEOTIDE SEQUENCE</scope>
    <source>
        <strain evidence="4">B2012</strain>
    </source>
</reference>
<organism evidence="4 5">
    <name type="scientific">Acuticoccus mangrovi</name>
    <dbReference type="NCBI Taxonomy" id="2796142"/>
    <lineage>
        <taxon>Bacteria</taxon>
        <taxon>Pseudomonadati</taxon>
        <taxon>Pseudomonadota</taxon>
        <taxon>Alphaproteobacteria</taxon>
        <taxon>Hyphomicrobiales</taxon>
        <taxon>Amorphaceae</taxon>
        <taxon>Acuticoccus</taxon>
    </lineage>
</organism>
<protein>
    <submittedName>
        <fullName evidence="4">Bifunctional diguanylate cyclase/phosphodiesterase</fullName>
    </submittedName>
</protein>
<evidence type="ECO:0000313" key="4">
    <source>
        <dbReference type="EMBL" id="MBJ3775422.1"/>
    </source>
</evidence>
<feature type="domain" description="GGDEF" evidence="3">
    <location>
        <begin position="354"/>
        <end position="487"/>
    </location>
</feature>
<dbReference type="InterPro" id="IPR043128">
    <property type="entry name" value="Rev_trsase/Diguanyl_cyclase"/>
</dbReference>
<feature type="domain" description="EAL" evidence="2">
    <location>
        <begin position="496"/>
        <end position="750"/>
    </location>
</feature>
<dbReference type="InterPro" id="IPR000160">
    <property type="entry name" value="GGDEF_dom"/>
</dbReference>
<dbReference type="Gene3D" id="3.20.20.450">
    <property type="entry name" value="EAL domain"/>
    <property type="match status" value="1"/>
</dbReference>
<dbReference type="Gene3D" id="3.30.70.270">
    <property type="match status" value="1"/>
</dbReference>
<dbReference type="CDD" id="cd01949">
    <property type="entry name" value="GGDEF"/>
    <property type="match status" value="1"/>
</dbReference>
<name>A0A934MCM3_9HYPH</name>
<dbReference type="InterPro" id="IPR035919">
    <property type="entry name" value="EAL_sf"/>
</dbReference>
<feature type="region of interest" description="Disordered" evidence="1">
    <location>
        <begin position="1"/>
        <end position="63"/>
    </location>
</feature>
<dbReference type="SUPFAM" id="SSF141868">
    <property type="entry name" value="EAL domain-like"/>
    <property type="match status" value="1"/>
</dbReference>
<dbReference type="InterPro" id="IPR052155">
    <property type="entry name" value="Biofilm_reg_signaling"/>
</dbReference>
<dbReference type="PANTHER" id="PTHR44757">
    <property type="entry name" value="DIGUANYLATE CYCLASE DGCP"/>
    <property type="match status" value="1"/>
</dbReference>
<dbReference type="Pfam" id="PF00990">
    <property type="entry name" value="GGDEF"/>
    <property type="match status" value="1"/>
</dbReference>
<dbReference type="NCBIfam" id="TIGR00254">
    <property type="entry name" value="GGDEF"/>
    <property type="match status" value="1"/>
</dbReference>
<feature type="compositionally biased region" description="Low complexity" evidence="1">
    <location>
        <begin position="42"/>
        <end position="59"/>
    </location>
</feature>
<dbReference type="SMART" id="SM00052">
    <property type="entry name" value="EAL"/>
    <property type="match status" value="1"/>
</dbReference>
<dbReference type="AlphaFoldDB" id="A0A934MCM3"/>
<dbReference type="Gene3D" id="3.30.450.20">
    <property type="entry name" value="PAS domain"/>
    <property type="match status" value="1"/>
</dbReference>
<dbReference type="InterPro" id="IPR001633">
    <property type="entry name" value="EAL_dom"/>
</dbReference>
<comment type="caution">
    <text evidence="4">The sequence shown here is derived from an EMBL/GenBank/DDBJ whole genome shotgun (WGS) entry which is preliminary data.</text>
</comment>
<dbReference type="PROSITE" id="PS50883">
    <property type="entry name" value="EAL"/>
    <property type="match status" value="1"/>
</dbReference>
<dbReference type="EMBL" id="JAEKJA010000005">
    <property type="protein sequence ID" value="MBJ3775422.1"/>
    <property type="molecule type" value="Genomic_DNA"/>
</dbReference>
<evidence type="ECO:0000256" key="1">
    <source>
        <dbReference type="SAM" id="MobiDB-lite"/>
    </source>
</evidence>
<dbReference type="Pfam" id="PF00563">
    <property type="entry name" value="EAL"/>
    <property type="match status" value="1"/>
</dbReference>
<gene>
    <name evidence="4" type="ORF">JCR33_06975</name>
</gene>
<dbReference type="PANTHER" id="PTHR44757:SF2">
    <property type="entry name" value="BIOFILM ARCHITECTURE MAINTENANCE PROTEIN MBAA"/>
    <property type="match status" value="1"/>
</dbReference>
<proteinExistence type="predicted"/>
<dbReference type="SMART" id="SM00267">
    <property type="entry name" value="GGDEF"/>
    <property type="match status" value="1"/>
</dbReference>
<dbReference type="SUPFAM" id="SSF55073">
    <property type="entry name" value="Nucleotide cyclase"/>
    <property type="match status" value="1"/>
</dbReference>
<dbReference type="RefSeq" id="WP_198881321.1">
    <property type="nucleotide sequence ID" value="NZ_JAEKJA010000005.1"/>
</dbReference>
<accession>A0A934MCM3</accession>
<evidence type="ECO:0000259" key="3">
    <source>
        <dbReference type="PROSITE" id="PS50887"/>
    </source>
</evidence>
<dbReference type="Proteomes" id="UP000609531">
    <property type="component" value="Unassembled WGS sequence"/>
</dbReference>
<dbReference type="CDD" id="cd01948">
    <property type="entry name" value="EAL"/>
    <property type="match status" value="1"/>
</dbReference>
<dbReference type="InterPro" id="IPR029787">
    <property type="entry name" value="Nucleotide_cyclase"/>
</dbReference>
<evidence type="ECO:0000313" key="5">
    <source>
        <dbReference type="Proteomes" id="UP000609531"/>
    </source>
</evidence>